<dbReference type="OrthoDB" id="2503017at2759"/>
<dbReference type="AlphaFoldDB" id="A0A180GSM1"/>
<reference evidence="3" key="4">
    <citation type="submission" date="2025-05" db="UniProtKB">
        <authorList>
            <consortium name="EnsemblFungi"/>
        </authorList>
    </citation>
    <scope>IDENTIFICATION</scope>
    <source>
        <strain evidence="3">isolate 1-1 / race 1 (BBBD)</strain>
    </source>
</reference>
<dbReference type="VEuPathDB" id="FungiDB:PTTG_04848"/>
<dbReference type="Proteomes" id="UP000005240">
    <property type="component" value="Unassembled WGS sequence"/>
</dbReference>
<reference evidence="2" key="2">
    <citation type="submission" date="2016-05" db="EMBL/GenBank/DDBJ databases">
        <title>Comparative analysis highlights variable genome content of wheat rusts and divergence of the mating loci.</title>
        <authorList>
            <person name="Cuomo C.A."/>
            <person name="Bakkeren G."/>
            <person name="Szabo L."/>
            <person name="Khalil H."/>
            <person name="Joly D."/>
            <person name="Goldberg J."/>
            <person name="Young S."/>
            <person name="Zeng Q."/>
            <person name="Fellers J."/>
        </authorList>
    </citation>
    <scope>NUCLEOTIDE SEQUENCE [LARGE SCALE GENOMIC DNA]</scope>
    <source>
        <strain evidence="2">1-1 BBBD Race 1</strain>
    </source>
</reference>
<evidence type="ECO:0000313" key="4">
    <source>
        <dbReference type="Proteomes" id="UP000005240"/>
    </source>
</evidence>
<feature type="region of interest" description="Disordered" evidence="1">
    <location>
        <begin position="1"/>
        <end position="21"/>
    </location>
</feature>
<sequence>MSTNNKESVKPPLTLTSTNKNQSPVAMSVPINRMDRVIPSVLKTIIEGIPLLNLDNFNFWRIRVINFLDLFKLKKALTTEDDKLNSDGKDFFKAIIVAKLKSTVQANVVNSSNEDCAKKTWKSIVKFFASTQTSNKAHVFQSFL</sequence>
<proteinExistence type="predicted"/>
<dbReference type="EMBL" id="ADAS02000026">
    <property type="protein sequence ID" value="OAV95735.1"/>
    <property type="molecule type" value="Genomic_DNA"/>
</dbReference>
<evidence type="ECO:0000313" key="3">
    <source>
        <dbReference type="EnsemblFungi" id="PTTG_04848-t43_1-p1"/>
    </source>
</evidence>
<evidence type="ECO:0000313" key="2">
    <source>
        <dbReference type="EMBL" id="OAV95735.1"/>
    </source>
</evidence>
<name>A0A180GSM1_PUCT1</name>
<evidence type="ECO:0000256" key="1">
    <source>
        <dbReference type="SAM" id="MobiDB-lite"/>
    </source>
</evidence>
<protein>
    <submittedName>
        <fullName evidence="2 3">Uncharacterized protein</fullName>
    </submittedName>
</protein>
<dbReference type="EnsemblFungi" id="PTTG_04848-t43_1">
    <property type="protein sequence ID" value="PTTG_04848-t43_1-p1"/>
    <property type="gene ID" value="PTTG_04848"/>
</dbReference>
<reference evidence="2" key="1">
    <citation type="submission" date="2009-11" db="EMBL/GenBank/DDBJ databases">
        <authorList>
            <consortium name="The Broad Institute Genome Sequencing Platform"/>
            <person name="Ward D."/>
            <person name="Feldgarden M."/>
            <person name="Earl A."/>
            <person name="Young S.K."/>
            <person name="Zeng Q."/>
            <person name="Koehrsen M."/>
            <person name="Alvarado L."/>
            <person name="Berlin A."/>
            <person name="Bochicchio J."/>
            <person name="Borenstein D."/>
            <person name="Chapman S.B."/>
            <person name="Chen Z."/>
            <person name="Engels R."/>
            <person name="Freedman E."/>
            <person name="Gellesch M."/>
            <person name="Goldberg J."/>
            <person name="Griggs A."/>
            <person name="Gujja S."/>
            <person name="Heilman E."/>
            <person name="Heiman D."/>
            <person name="Hepburn T."/>
            <person name="Howarth C."/>
            <person name="Jen D."/>
            <person name="Larson L."/>
            <person name="Lewis B."/>
            <person name="Mehta T."/>
            <person name="Park D."/>
            <person name="Pearson M."/>
            <person name="Roberts A."/>
            <person name="Saif S."/>
            <person name="Shea T."/>
            <person name="Shenoy N."/>
            <person name="Sisk P."/>
            <person name="Stolte C."/>
            <person name="Sykes S."/>
            <person name="Thomson T."/>
            <person name="Walk T."/>
            <person name="White J."/>
            <person name="Yandava C."/>
            <person name="Izard J."/>
            <person name="Baranova O.V."/>
            <person name="Blanton J.M."/>
            <person name="Tanner A.C."/>
            <person name="Dewhirst F.E."/>
            <person name="Haas B."/>
            <person name="Nusbaum C."/>
            <person name="Birren B."/>
        </authorList>
    </citation>
    <scope>NUCLEOTIDE SEQUENCE [LARGE SCALE GENOMIC DNA]</scope>
    <source>
        <strain evidence="2">1-1 BBBD Race 1</strain>
    </source>
</reference>
<organism evidence="2">
    <name type="scientific">Puccinia triticina (isolate 1-1 / race 1 (BBBD))</name>
    <name type="common">Brown leaf rust fungus</name>
    <dbReference type="NCBI Taxonomy" id="630390"/>
    <lineage>
        <taxon>Eukaryota</taxon>
        <taxon>Fungi</taxon>
        <taxon>Dikarya</taxon>
        <taxon>Basidiomycota</taxon>
        <taxon>Pucciniomycotina</taxon>
        <taxon>Pucciniomycetes</taxon>
        <taxon>Pucciniales</taxon>
        <taxon>Pucciniaceae</taxon>
        <taxon>Puccinia</taxon>
    </lineage>
</organism>
<accession>A0A180GSM1</accession>
<keyword evidence="4" id="KW-1185">Reference proteome</keyword>
<gene>
    <name evidence="2" type="ORF">PTTG_04848</name>
</gene>
<reference evidence="3 4" key="3">
    <citation type="journal article" date="2017" name="G3 (Bethesda)">
        <title>Comparative analysis highlights variable genome content of wheat rusts and divergence of the mating loci.</title>
        <authorList>
            <person name="Cuomo C.A."/>
            <person name="Bakkeren G."/>
            <person name="Khalil H.B."/>
            <person name="Panwar V."/>
            <person name="Joly D."/>
            <person name="Linning R."/>
            <person name="Sakthikumar S."/>
            <person name="Song X."/>
            <person name="Adiconis X."/>
            <person name="Fan L."/>
            <person name="Goldberg J.M."/>
            <person name="Levin J.Z."/>
            <person name="Young S."/>
            <person name="Zeng Q."/>
            <person name="Anikster Y."/>
            <person name="Bruce M."/>
            <person name="Wang M."/>
            <person name="Yin C."/>
            <person name="McCallum B."/>
            <person name="Szabo L.J."/>
            <person name="Hulbert S."/>
            <person name="Chen X."/>
            <person name="Fellers J.P."/>
        </authorList>
    </citation>
    <scope>NUCLEOTIDE SEQUENCE</scope>
    <source>
        <strain evidence="3">isolate 1-1 / race 1 (BBBD)</strain>
        <strain evidence="4">Isolate 1-1 / race 1 (BBBD)</strain>
    </source>
</reference>